<keyword evidence="1 3" id="KW-0479">Metal-binding</keyword>
<dbReference type="PANTHER" id="PTHR36150">
    <property type="entry name" value="DNA GYRASE INHIBITOR YACG"/>
    <property type="match status" value="1"/>
</dbReference>
<dbReference type="RefSeq" id="WP_008943485.1">
    <property type="nucleotide sequence ID" value="NZ_RBIG01000001.1"/>
</dbReference>
<evidence type="ECO:0000256" key="3">
    <source>
        <dbReference type="HAMAP-Rule" id="MF_00649"/>
    </source>
</evidence>
<sequence>MAEIHHLPRRRKQAACPVCKKPAVETFRPFCSKRCQQVDLGRWLGGTYTLPTEEEPDEADIEALARRLEDSEN</sequence>
<evidence type="ECO:0000313" key="5">
    <source>
        <dbReference type="Proteomes" id="UP000277424"/>
    </source>
</evidence>
<comment type="cofactor">
    <cofactor evidence="3">
        <name>Zn(2+)</name>
        <dbReference type="ChEBI" id="CHEBI:29105"/>
    </cofactor>
    <text evidence="3">Binds 1 zinc ion.</text>
</comment>
<dbReference type="EMBL" id="RBIG01000001">
    <property type="protein sequence ID" value="RKQ73676.1"/>
    <property type="molecule type" value="Genomic_DNA"/>
</dbReference>
<dbReference type="PANTHER" id="PTHR36150:SF1">
    <property type="entry name" value="DNA GYRASE INHIBITOR YACG"/>
    <property type="match status" value="1"/>
</dbReference>
<evidence type="ECO:0000313" key="4">
    <source>
        <dbReference type="EMBL" id="RKQ73676.1"/>
    </source>
</evidence>
<proteinExistence type="inferred from homology"/>
<dbReference type="InterPro" id="IPR005584">
    <property type="entry name" value="DNA_gyrase_inhibitor_YacG"/>
</dbReference>
<dbReference type="OrthoDB" id="9809663at2"/>
<feature type="binding site" evidence="3">
    <location>
        <position position="19"/>
    </location>
    <ligand>
        <name>Zn(2+)</name>
        <dbReference type="ChEBI" id="CHEBI:29105"/>
    </ligand>
</feature>
<feature type="binding site" evidence="3">
    <location>
        <position position="35"/>
    </location>
    <ligand>
        <name>Zn(2+)</name>
        <dbReference type="ChEBI" id="CHEBI:29105"/>
    </ligand>
</feature>
<feature type="binding site" evidence="3">
    <location>
        <position position="31"/>
    </location>
    <ligand>
        <name>Zn(2+)</name>
        <dbReference type="ChEBI" id="CHEBI:29105"/>
    </ligand>
</feature>
<keyword evidence="2 3" id="KW-0862">Zinc</keyword>
<dbReference type="GO" id="GO:0008270">
    <property type="term" value="F:zinc ion binding"/>
    <property type="evidence" value="ECO:0007669"/>
    <property type="project" value="UniProtKB-UniRule"/>
</dbReference>
<gene>
    <name evidence="3" type="primary">yacG</name>
    <name evidence="4" type="ORF">BCL74_1466</name>
</gene>
<accession>A0A420WS49</accession>
<name>A0A420WS49_9PROT</name>
<comment type="similarity">
    <text evidence="3">Belongs to the DNA gyrase inhibitor YacG family.</text>
</comment>
<organism evidence="4 5">
    <name type="scientific">Oceanibaculum indicum</name>
    <dbReference type="NCBI Taxonomy" id="526216"/>
    <lineage>
        <taxon>Bacteria</taxon>
        <taxon>Pseudomonadati</taxon>
        <taxon>Pseudomonadota</taxon>
        <taxon>Alphaproteobacteria</taxon>
        <taxon>Rhodospirillales</taxon>
        <taxon>Oceanibaculaceae</taxon>
        <taxon>Oceanibaculum</taxon>
    </lineage>
</organism>
<comment type="function">
    <text evidence="3">Inhibits all the catalytic activities of DNA gyrase by preventing its interaction with DNA. Acts by binding directly to the C-terminal domain of GyrB, which probably disrupts DNA binding by the gyrase.</text>
</comment>
<dbReference type="Pfam" id="PF03884">
    <property type="entry name" value="YacG"/>
    <property type="match status" value="1"/>
</dbReference>
<dbReference type="Proteomes" id="UP000277424">
    <property type="component" value="Unassembled WGS sequence"/>
</dbReference>
<evidence type="ECO:0000256" key="2">
    <source>
        <dbReference type="ARBA" id="ARBA00022833"/>
    </source>
</evidence>
<dbReference type="AlphaFoldDB" id="A0A420WS49"/>
<dbReference type="GO" id="GO:0008657">
    <property type="term" value="F:DNA topoisomerase type II (double strand cut, ATP-hydrolyzing) inhibitor activity"/>
    <property type="evidence" value="ECO:0007669"/>
    <property type="project" value="UniProtKB-UniRule"/>
</dbReference>
<comment type="subunit">
    <text evidence="3">Interacts with GyrB.</text>
</comment>
<dbReference type="SUPFAM" id="SSF57716">
    <property type="entry name" value="Glucocorticoid receptor-like (DNA-binding domain)"/>
    <property type="match status" value="1"/>
</dbReference>
<dbReference type="GO" id="GO:0006355">
    <property type="term" value="P:regulation of DNA-templated transcription"/>
    <property type="evidence" value="ECO:0007669"/>
    <property type="project" value="InterPro"/>
</dbReference>
<comment type="caution">
    <text evidence="4">The sequence shown here is derived from an EMBL/GenBank/DDBJ whole genome shotgun (WGS) entry which is preliminary data.</text>
</comment>
<evidence type="ECO:0000256" key="1">
    <source>
        <dbReference type="ARBA" id="ARBA00022723"/>
    </source>
</evidence>
<dbReference type="Gene3D" id="3.30.50.10">
    <property type="entry name" value="Erythroid Transcription Factor GATA-1, subunit A"/>
    <property type="match status" value="1"/>
</dbReference>
<reference evidence="4 5" key="1">
    <citation type="submission" date="2018-10" db="EMBL/GenBank/DDBJ databases">
        <title>Comparative analysis of microorganisms from saline springs in Andes Mountain Range, Colombia.</title>
        <authorList>
            <person name="Rubin E."/>
        </authorList>
    </citation>
    <scope>NUCLEOTIDE SEQUENCE [LARGE SCALE GENOMIC DNA]</scope>
    <source>
        <strain evidence="4 5">USBA 36</strain>
    </source>
</reference>
<feature type="binding site" evidence="3">
    <location>
        <position position="16"/>
    </location>
    <ligand>
        <name>Zn(2+)</name>
        <dbReference type="ChEBI" id="CHEBI:29105"/>
    </ligand>
</feature>
<dbReference type="HAMAP" id="MF_00649">
    <property type="entry name" value="DNA_gyrase_inhibitor_YacG"/>
    <property type="match status" value="1"/>
</dbReference>
<dbReference type="InterPro" id="IPR013088">
    <property type="entry name" value="Znf_NHR/GATA"/>
</dbReference>
<protein>
    <recommendedName>
        <fullName evidence="3">DNA gyrase inhibitor YacG</fullName>
    </recommendedName>
</protein>